<reference evidence="3 4" key="1">
    <citation type="submission" date="2017-10" db="EMBL/GenBank/DDBJ databases">
        <title>Bacillus sp. nov., a halophilic bacterium isolated from a Keqin Lake.</title>
        <authorList>
            <person name="Wang H."/>
        </authorList>
    </citation>
    <scope>NUCLEOTIDE SEQUENCE [LARGE SCALE GENOMIC DNA]</scope>
    <source>
        <strain evidence="3 4">KCTC 13187</strain>
    </source>
</reference>
<evidence type="ECO:0000313" key="4">
    <source>
        <dbReference type="Proteomes" id="UP000281498"/>
    </source>
</evidence>
<protein>
    <recommendedName>
        <fullName evidence="2">DUF418 domain-containing protein</fullName>
    </recommendedName>
</protein>
<feature type="transmembrane region" description="Helical" evidence="1">
    <location>
        <begin position="292"/>
        <end position="316"/>
    </location>
</feature>
<organism evidence="3 4">
    <name type="scientific">Salipaludibacillus neizhouensis</name>
    <dbReference type="NCBI Taxonomy" id="885475"/>
    <lineage>
        <taxon>Bacteria</taxon>
        <taxon>Bacillati</taxon>
        <taxon>Bacillota</taxon>
        <taxon>Bacilli</taxon>
        <taxon>Bacillales</taxon>
        <taxon>Bacillaceae</taxon>
    </lineage>
</organism>
<feature type="domain" description="DUF418" evidence="2">
    <location>
        <begin position="202"/>
        <end position="363"/>
    </location>
</feature>
<evidence type="ECO:0000313" key="3">
    <source>
        <dbReference type="EMBL" id="RKL67987.1"/>
    </source>
</evidence>
<keyword evidence="1" id="KW-0812">Transmembrane</keyword>
<dbReference type="Proteomes" id="UP000281498">
    <property type="component" value="Unassembled WGS sequence"/>
</dbReference>
<dbReference type="PANTHER" id="PTHR30590:SF2">
    <property type="entry name" value="INNER MEMBRANE PROTEIN"/>
    <property type="match status" value="1"/>
</dbReference>
<dbReference type="OrthoDB" id="9807744at2"/>
<evidence type="ECO:0000259" key="2">
    <source>
        <dbReference type="Pfam" id="PF04235"/>
    </source>
</evidence>
<dbReference type="Pfam" id="PF04235">
    <property type="entry name" value="DUF418"/>
    <property type="match status" value="1"/>
</dbReference>
<keyword evidence="4" id="KW-1185">Reference proteome</keyword>
<evidence type="ECO:0000256" key="1">
    <source>
        <dbReference type="SAM" id="Phobius"/>
    </source>
</evidence>
<feature type="transmembrane region" description="Helical" evidence="1">
    <location>
        <begin position="322"/>
        <end position="344"/>
    </location>
</feature>
<keyword evidence="1" id="KW-0472">Membrane</keyword>
<dbReference type="InterPro" id="IPR007349">
    <property type="entry name" value="DUF418"/>
</dbReference>
<name>A0A3A9K5X9_9BACI</name>
<feature type="transmembrane region" description="Helical" evidence="1">
    <location>
        <begin position="175"/>
        <end position="198"/>
    </location>
</feature>
<dbReference type="InterPro" id="IPR052529">
    <property type="entry name" value="Bact_Transport_Assoc"/>
</dbReference>
<feature type="transmembrane region" description="Helical" evidence="1">
    <location>
        <begin position="59"/>
        <end position="76"/>
    </location>
</feature>
<comment type="caution">
    <text evidence="3">The sequence shown here is derived from an EMBL/GenBank/DDBJ whole genome shotgun (WGS) entry which is preliminary data.</text>
</comment>
<gene>
    <name evidence="3" type="ORF">CR203_05635</name>
</gene>
<proteinExistence type="predicted"/>
<feature type="transmembrane region" description="Helical" evidence="1">
    <location>
        <begin position="134"/>
        <end position="155"/>
    </location>
</feature>
<feature type="transmembrane region" description="Helical" evidence="1">
    <location>
        <begin position="20"/>
        <end position="39"/>
    </location>
</feature>
<sequence>MALTKYISDQGERIEILDRLRGFALLGIFLMNIPSLAGVSSEMQPALRSFLYILMRDSSRPLFAVMFGISVCLIYDRTREKQRDPYVVLLRRFLFLGIFGTLHGYAIWAGDILLMFAMGGVALLLFLKMKDTWLLFFGIFFWLVYTVGIDFFNNYTSYFFNLETSLNAVLGAGEILAGYDFFLSEFISMVNHLGFLFLGMFFYRKGALSFISENRKNMWWAAIGFFTIGFAGKTTVFFASDQLFLNSLDDFFPFVLSIGVMLGVILCGTSTNPISKLLCPFTPIGKMTFTNYLMQSLVFVTIFTGSGSTFVQGIGIWSEPDYHFALGAGLVLFIIQMIFSHFWLRKFYYGPFEWLWRIGTYGKMVAMRK</sequence>
<feature type="transmembrane region" description="Helical" evidence="1">
    <location>
        <begin position="112"/>
        <end position="127"/>
    </location>
</feature>
<keyword evidence="1" id="KW-1133">Transmembrane helix</keyword>
<dbReference type="PANTHER" id="PTHR30590">
    <property type="entry name" value="INNER MEMBRANE PROTEIN"/>
    <property type="match status" value="1"/>
</dbReference>
<dbReference type="EMBL" id="PDOE01000002">
    <property type="protein sequence ID" value="RKL67987.1"/>
    <property type="molecule type" value="Genomic_DNA"/>
</dbReference>
<feature type="transmembrane region" description="Helical" evidence="1">
    <location>
        <begin position="219"/>
        <end position="239"/>
    </location>
</feature>
<dbReference type="RefSeq" id="WP_110938326.1">
    <property type="nucleotide sequence ID" value="NZ_KZ614147.1"/>
</dbReference>
<feature type="transmembrane region" description="Helical" evidence="1">
    <location>
        <begin position="251"/>
        <end position="271"/>
    </location>
</feature>
<accession>A0A3A9K5X9</accession>
<feature type="transmembrane region" description="Helical" evidence="1">
    <location>
        <begin position="88"/>
        <end position="106"/>
    </location>
</feature>
<dbReference type="AlphaFoldDB" id="A0A3A9K5X9"/>